<proteinExistence type="predicted"/>
<comment type="caution">
    <text evidence="1">The sequence shown here is derived from an EMBL/GenBank/DDBJ whole genome shotgun (WGS) entry which is preliminary data.</text>
</comment>
<evidence type="ECO:0000313" key="2">
    <source>
        <dbReference type="Proteomes" id="UP000004736"/>
    </source>
</evidence>
<sequence>MLSQHQAARTEFDFIICVKNLTMAFLHTLKDFSGSVMDSELTVRIGTRIRSSIKLQGTMNITFVLLIIL</sequence>
<dbReference type="STRING" id="592028.GCWU000321_01192"/>
<gene>
    <name evidence="1" type="ORF">GCWU000321_01192</name>
</gene>
<organism evidence="1 2">
    <name type="scientific">Dialister invisus DSM 15470</name>
    <dbReference type="NCBI Taxonomy" id="592028"/>
    <lineage>
        <taxon>Bacteria</taxon>
        <taxon>Bacillati</taxon>
        <taxon>Bacillota</taxon>
        <taxon>Negativicutes</taxon>
        <taxon>Veillonellales</taxon>
        <taxon>Veillonellaceae</taxon>
        <taxon>Dialister</taxon>
    </lineage>
</organism>
<accession>C9LNR9</accession>
<dbReference type="Proteomes" id="UP000004736">
    <property type="component" value="Unassembled WGS sequence"/>
</dbReference>
<dbReference type="AlphaFoldDB" id="C9LNR9"/>
<dbReference type="HOGENOM" id="CLU_2769175_0_0_9"/>
<name>C9LNR9_9FIRM</name>
<keyword evidence="2" id="KW-1185">Reference proteome</keyword>
<dbReference type="EMBL" id="ACIM02000001">
    <property type="protein sequence ID" value="EEW97205.1"/>
    <property type="molecule type" value="Genomic_DNA"/>
</dbReference>
<evidence type="ECO:0000313" key="1">
    <source>
        <dbReference type="EMBL" id="EEW97205.1"/>
    </source>
</evidence>
<protein>
    <submittedName>
        <fullName evidence="1">Uncharacterized protein</fullName>
    </submittedName>
</protein>
<reference evidence="1" key="1">
    <citation type="submission" date="2009-09" db="EMBL/GenBank/DDBJ databases">
        <authorList>
            <person name="Weinstock G."/>
            <person name="Sodergren E."/>
            <person name="Clifton S."/>
            <person name="Fulton L."/>
            <person name="Fulton B."/>
            <person name="Courtney L."/>
            <person name="Fronick C."/>
            <person name="Harrison M."/>
            <person name="Strong C."/>
            <person name="Farmer C."/>
            <person name="Delahaunty K."/>
            <person name="Markovic C."/>
            <person name="Hall O."/>
            <person name="Minx P."/>
            <person name="Tomlinson C."/>
            <person name="Mitreva M."/>
            <person name="Nelson J."/>
            <person name="Hou S."/>
            <person name="Wollam A."/>
            <person name="Pepin K.H."/>
            <person name="Johnson M."/>
            <person name="Bhonagiri V."/>
            <person name="Nash W.E."/>
            <person name="Warren W."/>
            <person name="Chinwalla A."/>
            <person name="Mardis E.R."/>
            <person name="Wilson R.K."/>
        </authorList>
    </citation>
    <scope>NUCLEOTIDE SEQUENCE [LARGE SCALE GENOMIC DNA]</scope>
    <source>
        <strain evidence="1">DSM 15470</strain>
    </source>
</reference>